<sequence length="452" mass="48043">MIIFAWFHRGNFQIYLAFSLLAFGSLAIVPASMLGGTTILASSMAFLLLSMKSVLVPGGIYQVYIASRDLRGMGFLVVYTVLAVTGAFVLPRAFAGQISAYPAAGFVQPIPIYPSGSNFNQSINLIISCGVAVTFFVLARAENFAYRFAAALIWAGGAVIITGVADMVSPFTGLGGVLEQFRTASYIFMTDNVVLGARRIIGLMPEASSYGTLAAAIGGALLFCRNAFPDRDKWRVAIPIGALCLVLSALSTSSSAYGALAVTGALLVADGFFRLVNGSPKQKAAALRELWFAFCVGMIFICVIVANEGFREFAVRMVETTVLKKSQSTSFAERSAWTFYGMVAFKESMGLGVGIGSVRTSNFFVNVLASTGVVGAVLFGIYVFQVFLAKVWSNNPVDFELTHGLKLSILVAFVGMYLAGTSPDFGVFLGAAFGAIMGISYFSTKHAAKDSV</sequence>
<organism evidence="2 3">
    <name type="scientific">Asticcacaulis currens</name>
    <dbReference type="NCBI Taxonomy" id="2984210"/>
    <lineage>
        <taxon>Bacteria</taxon>
        <taxon>Pseudomonadati</taxon>
        <taxon>Pseudomonadota</taxon>
        <taxon>Alphaproteobacteria</taxon>
        <taxon>Caulobacterales</taxon>
        <taxon>Caulobacteraceae</taxon>
        <taxon>Asticcacaulis</taxon>
    </lineage>
</organism>
<feature type="transmembrane region" description="Helical" evidence="1">
    <location>
        <begin position="425"/>
        <end position="444"/>
    </location>
</feature>
<keyword evidence="1" id="KW-0812">Transmembrane</keyword>
<keyword evidence="1" id="KW-0472">Membrane</keyword>
<evidence type="ECO:0000256" key="1">
    <source>
        <dbReference type="SAM" id="Phobius"/>
    </source>
</evidence>
<feature type="transmembrane region" description="Helical" evidence="1">
    <location>
        <begin position="12"/>
        <end position="33"/>
    </location>
</feature>
<feature type="transmembrane region" description="Helical" evidence="1">
    <location>
        <begin position="289"/>
        <end position="307"/>
    </location>
</feature>
<gene>
    <name evidence="2" type="ORF">PQU94_00465</name>
</gene>
<evidence type="ECO:0000313" key="3">
    <source>
        <dbReference type="Proteomes" id="UP001216595"/>
    </source>
</evidence>
<comment type="caution">
    <text evidence="2">The sequence shown here is derived from an EMBL/GenBank/DDBJ whole genome shotgun (WGS) entry which is preliminary data.</text>
</comment>
<feature type="transmembrane region" description="Helical" evidence="1">
    <location>
        <begin position="39"/>
        <end position="64"/>
    </location>
</feature>
<feature type="transmembrane region" description="Helical" evidence="1">
    <location>
        <begin position="119"/>
        <end position="138"/>
    </location>
</feature>
<feature type="transmembrane region" description="Helical" evidence="1">
    <location>
        <begin position="207"/>
        <end position="224"/>
    </location>
</feature>
<evidence type="ECO:0008006" key="4">
    <source>
        <dbReference type="Google" id="ProtNLM"/>
    </source>
</evidence>
<protein>
    <recommendedName>
        <fullName evidence="4">O-antigen ligase domain-containing protein</fullName>
    </recommendedName>
</protein>
<feature type="transmembrane region" description="Helical" evidence="1">
    <location>
        <begin position="76"/>
        <end position="99"/>
    </location>
</feature>
<dbReference type="EMBL" id="JAQQKW010000001">
    <property type="protein sequence ID" value="MDC7692747.1"/>
    <property type="molecule type" value="Genomic_DNA"/>
</dbReference>
<dbReference type="RefSeq" id="WP_272739525.1">
    <property type="nucleotide sequence ID" value="NZ_JAQQKW010000001.1"/>
</dbReference>
<feature type="transmembrane region" description="Helical" evidence="1">
    <location>
        <begin position="236"/>
        <end position="253"/>
    </location>
</feature>
<feature type="transmembrane region" description="Helical" evidence="1">
    <location>
        <begin position="401"/>
        <end position="419"/>
    </location>
</feature>
<reference evidence="2 3" key="1">
    <citation type="submission" date="2023-01" db="EMBL/GenBank/DDBJ databases">
        <title>Novel species of the genus Asticcacaulis isolated from rivers.</title>
        <authorList>
            <person name="Lu H."/>
        </authorList>
    </citation>
    <scope>NUCLEOTIDE SEQUENCE [LARGE SCALE GENOMIC DNA]</scope>
    <source>
        <strain evidence="2 3">DXS10W</strain>
    </source>
</reference>
<feature type="transmembrane region" description="Helical" evidence="1">
    <location>
        <begin position="363"/>
        <end position="389"/>
    </location>
</feature>
<keyword evidence="1" id="KW-1133">Transmembrane helix</keyword>
<accession>A0ABT5I991</accession>
<feature type="transmembrane region" description="Helical" evidence="1">
    <location>
        <begin position="145"/>
        <end position="165"/>
    </location>
</feature>
<keyword evidence="3" id="KW-1185">Reference proteome</keyword>
<evidence type="ECO:0000313" key="2">
    <source>
        <dbReference type="EMBL" id="MDC7692747.1"/>
    </source>
</evidence>
<proteinExistence type="predicted"/>
<dbReference type="Proteomes" id="UP001216595">
    <property type="component" value="Unassembled WGS sequence"/>
</dbReference>
<name>A0ABT5I991_9CAUL</name>